<name>A0A6L5YBM8_9BACT</name>
<keyword evidence="1" id="KW-0378">Hydrolase</keyword>
<accession>A0A6L5YBM8</accession>
<dbReference type="PANTHER" id="PTHR43434:SF1">
    <property type="entry name" value="PHOSPHOGLYCOLATE PHOSPHATASE"/>
    <property type="match status" value="1"/>
</dbReference>
<evidence type="ECO:0000313" key="2">
    <source>
        <dbReference type="Proteomes" id="UP000473699"/>
    </source>
</evidence>
<comment type="caution">
    <text evidence="1">The sequence shown here is derived from an EMBL/GenBank/DDBJ whole genome shotgun (WGS) entry which is preliminary data.</text>
</comment>
<gene>
    <name evidence="1" type="ORF">FYJ74_06720</name>
</gene>
<dbReference type="SFLD" id="SFLDG01135">
    <property type="entry name" value="C1.5.6:_HAD__Beta-PGM__Phospha"/>
    <property type="match status" value="1"/>
</dbReference>
<dbReference type="GO" id="GO:0008967">
    <property type="term" value="F:phosphoglycolate phosphatase activity"/>
    <property type="evidence" value="ECO:0007669"/>
    <property type="project" value="TreeGrafter"/>
</dbReference>
<dbReference type="Proteomes" id="UP000473699">
    <property type="component" value="Unassembled WGS sequence"/>
</dbReference>
<dbReference type="GO" id="GO:0005829">
    <property type="term" value="C:cytosol"/>
    <property type="evidence" value="ECO:0007669"/>
    <property type="project" value="TreeGrafter"/>
</dbReference>
<protein>
    <submittedName>
        <fullName evidence="1">HAD family hydrolase</fullName>
    </submittedName>
</protein>
<proteinExistence type="predicted"/>
<dbReference type="InterPro" id="IPR023214">
    <property type="entry name" value="HAD_sf"/>
</dbReference>
<dbReference type="Pfam" id="PF13419">
    <property type="entry name" value="HAD_2"/>
    <property type="match status" value="1"/>
</dbReference>
<dbReference type="InterPro" id="IPR023198">
    <property type="entry name" value="PGP-like_dom2"/>
</dbReference>
<keyword evidence="2" id="KW-1185">Reference proteome</keyword>
<dbReference type="InterPro" id="IPR006439">
    <property type="entry name" value="HAD-SF_hydro_IA"/>
</dbReference>
<dbReference type="NCBIfam" id="TIGR01549">
    <property type="entry name" value="HAD-SF-IA-v1"/>
    <property type="match status" value="1"/>
</dbReference>
<dbReference type="PANTHER" id="PTHR43434">
    <property type="entry name" value="PHOSPHOGLYCOLATE PHOSPHATASE"/>
    <property type="match status" value="1"/>
</dbReference>
<dbReference type="SFLD" id="SFLDS00003">
    <property type="entry name" value="Haloacid_Dehalogenase"/>
    <property type="match status" value="1"/>
</dbReference>
<dbReference type="Gene3D" id="1.10.150.240">
    <property type="entry name" value="Putative phosphatase, domain 2"/>
    <property type="match status" value="1"/>
</dbReference>
<dbReference type="SUPFAM" id="SSF56784">
    <property type="entry name" value="HAD-like"/>
    <property type="match status" value="1"/>
</dbReference>
<organism evidence="1 2">
    <name type="scientific">Pyramidobacter porci</name>
    <dbReference type="NCBI Taxonomy" id="2605789"/>
    <lineage>
        <taxon>Bacteria</taxon>
        <taxon>Thermotogati</taxon>
        <taxon>Synergistota</taxon>
        <taxon>Synergistia</taxon>
        <taxon>Synergistales</taxon>
        <taxon>Dethiosulfovibrionaceae</taxon>
        <taxon>Pyramidobacter</taxon>
    </lineage>
</organism>
<dbReference type="NCBIfam" id="TIGR01509">
    <property type="entry name" value="HAD-SF-IA-v3"/>
    <property type="match status" value="1"/>
</dbReference>
<reference evidence="1 2" key="1">
    <citation type="submission" date="2019-08" db="EMBL/GenBank/DDBJ databases">
        <title>In-depth cultivation of the pig gut microbiome towards novel bacterial diversity and tailored functional studies.</title>
        <authorList>
            <person name="Wylensek D."/>
            <person name="Hitch T.C.A."/>
            <person name="Clavel T."/>
        </authorList>
    </citation>
    <scope>NUCLEOTIDE SEQUENCE [LARGE SCALE GENOMIC DNA]</scope>
    <source>
        <strain evidence="1 2">SM-530-WT-4B</strain>
    </source>
</reference>
<dbReference type="AlphaFoldDB" id="A0A6L5YBM8"/>
<dbReference type="InterPro" id="IPR050155">
    <property type="entry name" value="HAD-like_hydrolase_sf"/>
</dbReference>
<dbReference type="SFLD" id="SFLDG01129">
    <property type="entry name" value="C1.5:_HAD__Beta-PGM__Phosphata"/>
    <property type="match status" value="1"/>
</dbReference>
<dbReference type="Gene3D" id="3.40.50.1000">
    <property type="entry name" value="HAD superfamily/HAD-like"/>
    <property type="match status" value="1"/>
</dbReference>
<sequence>MCRNNAFMLASWRRLGLLFRQIRSSSLLDMFFRICYHLLSDIDWMQCEAPQFRERREESRWRMFVPAGGVLPKGCAWLFLRLVKMHESIAKRFMPRRSFFMNVRAVLFDFDMTLIDTSGALLANVNKIADHFGRPRCTRERLLEVIGYNSRDFWRALLGDERPEYGEYYVKECAPYEAAMMTPAAGAVECVAELRALGVKVGCASNRIAPLRVIRVKHLERLMDCVVGADAVARPKPAPDVLLKGAELLGCAPEDALYVGDTPIDVEAARRAGMRSVAVLASNAAETLERAGAWRIVETLREFVPLLKREGLL</sequence>
<dbReference type="GO" id="GO:0006281">
    <property type="term" value="P:DNA repair"/>
    <property type="evidence" value="ECO:0007669"/>
    <property type="project" value="TreeGrafter"/>
</dbReference>
<evidence type="ECO:0000313" key="1">
    <source>
        <dbReference type="EMBL" id="MST55724.1"/>
    </source>
</evidence>
<dbReference type="InterPro" id="IPR041492">
    <property type="entry name" value="HAD_2"/>
</dbReference>
<dbReference type="InterPro" id="IPR036412">
    <property type="entry name" value="HAD-like_sf"/>
</dbReference>
<dbReference type="EMBL" id="VUNH01000006">
    <property type="protein sequence ID" value="MST55724.1"/>
    <property type="molecule type" value="Genomic_DNA"/>
</dbReference>